<reference evidence="3 4" key="1">
    <citation type="journal article" date="2019" name="Int. J. Syst. Evol. Microbiol.">
        <title>The Global Catalogue of Microorganisms (GCM) 10K type strain sequencing project: providing services to taxonomists for standard genome sequencing and annotation.</title>
        <authorList>
            <consortium name="The Broad Institute Genomics Platform"/>
            <consortium name="The Broad Institute Genome Sequencing Center for Infectious Disease"/>
            <person name="Wu L."/>
            <person name="Ma J."/>
        </authorList>
    </citation>
    <scope>NUCLEOTIDE SEQUENCE [LARGE SCALE GENOMIC DNA]</scope>
    <source>
        <strain evidence="3 4">JCM 10425</strain>
    </source>
</reference>
<dbReference type="PANTHER" id="PTHR11895">
    <property type="entry name" value="TRANSAMIDASE"/>
    <property type="match status" value="1"/>
</dbReference>
<feature type="domain" description="Amidase" evidence="2">
    <location>
        <begin position="55"/>
        <end position="430"/>
    </location>
</feature>
<dbReference type="RefSeq" id="WP_344650515.1">
    <property type="nucleotide sequence ID" value="NZ_BAAAGX010000016.1"/>
</dbReference>
<dbReference type="InterPro" id="IPR000120">
    <property type="entry name" value="Amidase"/>
</dbReference>
<evidence type="ECO:0000313" key="4">
    <source>
        <dbReference type="Proteomes" id="UP001500967"/>
    </source>
</evidence>
<dbReference type="EMBL" id="BAAAGX010000016">
    <property type="protein sequence ID" value="GAA0251995.1"/>
    <property type="molecule type" value="Genomic_DNA"/>
</dbReference>
<evidence type="ECO:0000259" key="2">
    <source>
        <dbReference type="Pfam" id="PF01425"/>
    </source>
</evidence>
<keyword evidence="4" id="KW-1185">Reference proteome</keyword>
<dbReference type="Pfam" id="PF01425">
    <property type="entry name" value="Amidase"/>
    <property type="match status" value="1"/>
</dbReference>
<gene>
    <name evidence="3" type="ORF">GCM10009539_41450</name>
</gene>
<dbReference type="InterPro" id="IPR036928">
    <property type="entry name" value="AS_sf"/>
</dbReference>
<accession>A0ABN0UJ99</accession>
<dbReference type="Gene3D" id="3.90.1300.10">
    <property type="entry name" value="Amidase signature (AS) domain"/>
    <property type="match status" value="1"/>
</dbReference>
<dbReference type="SUPFAM" id="SSF75304">
    <property type="entry name" value="Amidase signature (AS) enzymes"/>
    <property type="match status" value="1"/>
</dbReference>
<name>A0ABN0UJ99_9ACTN</name>
<organism evidence="3 4">
    <name type="scientific">Cryptosporangium japonicum</name>
    <dbReference type="NCBI Taxonomy" id="80872"/>
    <lineage>
        <taxon>Bacteria</taxon>
        <taxon>Bacillati</taxon>
        <taxon>Actinomycetota</taxon>
        <taxon>Actinomycetes</taxon>
        <taxon>Cryptosporangiales</taxon>
        <taxon>Cryptosporangiaceae</taxon>
        <taxon>Cryptosporangium</taxon>
    </lineage>
</organism>
<evidence type="ECO:0000256" key="1">
    <source>
        <dbReference type="ARBA" id="ARBA00009199"/>
    </source>
</evidence>
<dbReference type="PANTHER" id="PTHR11895:SF7">
    <property type="entry name" value="GLUTAMYL-TRNA(GLN) AMIDOTRANSFERASE SUBUNIT A, MITOCHONDRIAL"/>
    <property type="match status" value="1"/>
</dbReference>
<sequence length="451" mass="45761">MSLLDAPLARIAAAVRAEPELGARLAAEARRRIAARPELGAVVELVATPGPPPTGGALAGVPTLLKDLQADAADLPLRRGSRALADARPVGDSTLVRRLRSAGAVILGRTNTPEFGLGITTEPAQWGPVRNPLDPGRSAGGSSGGAAAAVAAGLVPFAHATDSGGSTRIPAAWCGVVGFKPSRGVNPAGPHRLDDWFGLSHEHAITRTVADTRLVLAVTAGAAPGEWLPCPTPAAPEPGAARIGVLTAAPAGDAVHPAWAAAADAAAGALADQGHDVRALAPAVEAERIGPLFGAIAGAHLARLVPPDRDALLEPAVREVVERGRALRATDLVGALHDLHRLAFDLAARFADVDVVLSPTTAWPAPPLGTVTTQRPAAELFGEIFRLSPFVAMFNVTGGPGISIPWGRDGEGMPVGVHLGAAPGRDGPVLALAESLEAAPRRPGRPGRSPG</sequence>
<protein>
    <submittedName>
        <fullName evidence="3">Amidase</fullName>
    </submittedName>
</protein>
<evidence type="ECO:0000313" key="3">
    <source>
        <dbReference type="EMBL" id="GAA0251995.1"/>
    </source>
</evidence>
<proteinExistence type="inferred from homology"/>
<comment type="caution">
    <text evidence="3">The sequence shown here is derived from an EMBL/GenBank/DDBJ whole genome shotgun (WGS) entry which is preliminary data.</text>
</comment>
<comment type="similarity">
    <text evidence="1">Belongs to the amidase family.</text>
</comment>
<dbReference type="Proteomes" id="UP001500967">
    <property type="component" value="Unassembled WGS sequence"/>
</dbReference>
<dbReference type="InterPro" id="IPR023631">
    <property type="entry name" value="Amidase_dom"/>
</dbReference>